<evidence type="ECO:0000256" key="3">
    <source>
        <dbReference type="ARBA" id="ARBA00012662"/>
    </source>
</evidence>
<evidence type="ECO:0000256" key="9">
    <source>
        <dbReference type="ARBA" id="ARBA00081661"/>
    </source>
</evidence>
<feature type="chain" id="PRO_5044536906" description="Putative alpha-L-fucosidase" evidence="10">
    <location>
        <begin position="19"/>
        <end position="450"/>
    </location>
</feature>
<keyword evidence="7 10" id="KW-0326">Glycosidase</keyword>
<dbReference type="Pfam" id="PF16757">
    <property type="entry name" value="Fucosidase_C"/>
    <property type="match status" value="1"/>
</dbReference>
<evidence type="ECO:0000256" key="7">
    <source>
        <dbReference type="ARBA" id="ARBA00023295"/>
    </source>
</evidence>
<dbReference type="GO" id="GO:0004560">
    <property type="term" value="F:alpha-L-fucosidase activity"/>
    <property type="evidence" value="ECO:0007669"/>
    <property type="project" value="UniProtKB-EC"/>
</dbReference>
<keyword evidence="4 10" id="KW-0732">Signal</keyword>
<keyword evidence="14" id="KW-1185">Reference proteome</keyword>
<evidence type="ECO:0000256" key="5">
    <source>
        <dbReference type="ARBA" id="ARBA00022801"/>
    </source>
</evidence>
<comment type="function">
    <text evidence="1">Alpha-L-fucosidase is responsible for hydrolyzing the alpha-1,6-linked fucose joined to the reducing-end N-acetylglucosamine of the carbohydrate moieties of glycoproteins.</text>
</comment>
<evidence type="ECO:0000256" key="8">
    <source>
        <dbReference type="ARBA" id="ARBA00074133"/>
    </source>
</evidence>
<dbReference type="InterPro" id="IPR031919">
    <property type="entry name" value="Fucosidase_C"/>
</dbReference>
<dbReference type="SUPFAM" id="SSF51445">
    <property type="entry name" value="(Trans)glycosidases"/>
    <property type="match status" value="1"/>
</dbReference>
<evidence type="ECO:0000313" key="14">
    <source>
        <dbReference type="Proteomes" id="UP001566132"/>
    </source>
</evidence>
<evidence type="ECO:0000256" key="4">
    <source>
        <dbReference type="ARBA" id="ARBA00022729"/>
    </source>
</evidence>
<comment type="similarity">
    <text evidence="2 10">Belongs to the glycosyl hydrolase 29 family.</text>
</comment>
<dbReference type="InterPro" id="IPR016286">
    <property type="entry name" value="FUC_metazoa-typ"/>
</dbReference>
<organism evidence="13 14">
    <name type="scientific">Hypothenemus hampei</name>
    <name type="common">Coffee berry borer</name>
    <dbReference type="NCBI Taxonomy" id="57062"/>
    <lineage>
        <taxon>Eukaryota</taxon>
        <taxon>Metazoa</taxon>
        <taxon>Ecdysozoa</taxon>
        <taxon>Arthropoda</taxon>
        <taxon>Hexapoda</taxon>
        <taxon>Insecta</taxon>
        <taxon>Pterygota</taxon>
        <taxon>Neoptera</taxon>
        <taxon>Endopterygota</taxon>
        <taxon>Coleoptera</taxon>
        <taxon>Polyphaga</taxon>
        <taxon>Cucujiformia</taxon>
        <taxon>Curculionidae</taxon>
        <taxon>Scolytinae</taxon>
        <taxon>Hypothenemus</taxon>
    </lineage>
</organism>
<dbReference type="EC" id="3.2.1.51" evidence="3"/>
<dbReference type="Gene3D" id="2.60.40.1180">
    <property type="entry name" value="Golgi alpha-mannosidase II"/>
    <property type="match status" value="1"/>
</dbReference>
<dbReference type="InterPro" id="IPR057739">
    <property type="entry name" value="Glyco_hydro_29_N"/>
</dbReference>
<feature type="domain" description="Glycoside hydrolase family 29 N-terminal" evidence="11">
    <location>
        <begin position="21"/>
        <end position="353"/>
    </location>
</feature>
<dbReference type="FunFam" id="3.20.20.80:FF:000027">
    <property type="entry name" value="Alpha-L-fucosidase"/>
    <property type="match status" value="1"/>
</dbReference>
<evidence type="ECO:0000256" key="2">
    <source>
        <dbReference type="ARBA" id="ARBA00007951"/>
    </source>
</evidence>
<dbReference type="PANTHER" id="PTHR10030">
    <property type="entry name" value="ALPHA-L-FUCOSIDASE"/>
    <property type="match status" value="1"/>
</dbReference>
<keyword evidence="5 10" id="KW-0378">Hydrolase</keyword>
<dbReference type="Pfam" id="PF01120">
    <property type="entry name" value="Alpha_L_fucos"/>
    <property type="match status" value="1"/>
</dbReference>
<dbReference type="PANTHER" id="PTHR10030:SF37">
    <property type="entry name" value="ALPHA-L-FUCOSIDASE-RELATED"/>
    <property type="match status" value="1"/>
</dbReference>
<keyword evidence="6" id="KW-0325">Glycoprotein</keyword>
<dbReference type="AlphaFoldDB" id="A0ABD1EQ82"/>
<evidence type="ECO:0000259" key="12">
    <source>
        <dbReference type="Pfam" id="PF16757"/>
    </source>
</evidence>
<sequence>MRLFTIFLVFGLLSASLGSNVKQVDETWESIDNRTKPTWYDQAKVGIFVHWGLFSVPGFKNEWFWHEWQSDHDEEVENFIKANYPPGFTYQEFANQLTGEFFNATQWAELFKRSGAKYVVLTSKHHEGFTLWPSKYTYSFNSVDLGPHKDIVGELGEAVRAAGLKYGLYNSLIEWYHPLHIQDLENGNTSDFVDLKVFPEMVDLVNLYKPDIFWSDGDWDMPDTYWKATKFLAWLFNDSPVKDTVLTNDRWGTNTLCVHGDFYTCVDRYNPGFLQEHKWENAMTIDWHSWGYRRNSNIDEYATTKQLIELLVETVSCGGNILINVGPTKEGHISPIYQERLLQLGEWLSINGEAIYESTPWTDYQNDTLTSGVWFTQKGEATYAAILQWPQNNTLRLGSVEKLFSESTEVWILDSYQQLNWTSIDEDIIAVNMPDRASVYSNDAWVIRIK</sequence>
<dbReference type="EMBL" id="JBDJPC010000005">
    <property type="protein sequence ID" value="KAL1500926.1"/>
    <property type="molecule type" value="Genomic_DNA"/>
</dbReference>
<comment type="caution">
    <text evidence="13">The sequence shown here is derived from an EMBL/GenBank/DDBJ whole genome shotgun (WGS) entry which is preliminary data.</text>
</comment>
<reference evidence="13 14" key="1">
    <citation type="submission" date="2024-05" db="EMBL/GenBank/DDBJ databases">
        <title>Genetic variation in Jamaican populations of the coffee berry borer (Hypothenemus hampei).</title>
        <authorList>
            <person name="Errbii M."/>
            <person name="Myrie A."/>
        </authorList>
    </citation>
    <scope>NUCLEOTIDE SEQUENCE [LARGE SCALE GENOMIC DNA]</scope>
    <source>
        <strain evidence="13">JA-Hopewell-2020-01-JO</strain>
        <tissue evidence="13">Whole body</tissue>
    </source>
</reference>
<dbReference type="InterPro" id="IPR013780">
    <property type="entry name" value="Glyco_hydro_b"/>
</dbReference>
<evidence type="ECO:0000256" key="1">
    <source>
        <dbReference type="ARBA" id="ARBA00004071"/>
    </source>
</evidence>
<protein>
    <recommendedName>
        <fullName evidence="8">Putative alpha-L-fucosidase</fullName>
        <ecNumber evidence="3">3.2.1.51</ecNumber>
    </recommendedName>
    <alternativeName>
        <fullName evidence="9">Alpha-L-fucoside fucohydrolase</fullName>
    </alternativeName>
</protein>
<accession>A0ABD1EQ82</accession>
<evidence type="ECO:0000313" key="13">
    <source>
        <dbReference type="EMBL" id="KAL1500926.1"/>
    </source>
</evidence>
<dbReference type="Gene3D" id="3.20.20.80">
    <property type="entry name" value="Glycosidases"/>
    <property type="match status" value="1"/>
</dbReference>
<evidence type="ECO:0000256" key="10">
    <source>
        <dbReference type="PIRNR" id="PIRNR001092"/>
    </source>
</evidence>
<feature type="signal peptide" evidence="10">
    <location>
        <begin position="1"/>
        <end position="18"/>
    </location>
</feature>
<evidence type="ECO:0000256" key="6">
    <source>
        <dbReference type="ARBA" id="ARBA00023180"/>
    </source>
</evidence>
<dbReference type="InterPro" id="IPR017853">
    <property type="entry name" value="GH"/>
</dbReference>
<proteinExistence type="inferred from homology"/>
<dbReference type="InterPro" id="IPR000933">
    <property type="entry name" value="Glyco_hydro_29"/>
</dbReference>
<dbReference type="PIRSF" id="PIRSF001092">
    <property type="entry name" value="Alpha-L-fucosidase"/>
    <property type="match status" value="1"/>
</dbReference>
<gene>
    <name evidence="13" type="ORF">ABEB36_006345</name>
</gene>
<feature type="domain" description="Alpha-L-fucosidase C-terminal" evidence="12">
    <location>
        <begin position="365"/>
        <end position="450"/>
    </location>
</feature>
<evidence type="ECO:0000259" key="11">
    <source>
        <dbReference type="Pfam" id="PF01120"/>
    </source>
</evidence>
<dbReference type="SMART" id="SM00812">
    <property type="entry name" value="Alpha_L_fucos"/>
    <property type="match status" value="1"/>
</dbReference>
<dbReference type="Proteomes" id="UP001566132">
    <property type="component" value="Unassembled WGS sequence"/>
</dbReference>
<dbReference type="PRINTS" id="PR00741">
    <property type="entry name" value="GLHYDRLASE29"/>
</dbReference>
<name>A0ABD1EQ82_HYPHA</name>